<dbReference type="EMBL" id="CAAALY010004118">
    <property type="protein sequence ID" value="VEL08493.1"/>
    <property type="molecule type" value="Genomic_DNA"/>
</dbReference>
<dbReference type="SUPFAM" id="SSF55550">
    <property type="entry name" value="SH2 domain"/>
    <property type="match status" value="1"/>
</dbReference>
<proteinExistence type="predicted"/>
<feature type="domain" description="SH2" evidence="1">
    <location>
        <begin position="81"/>
        <end position="122"/>
    </location>
</feature>
<dbReference type="InterPro" id="IPR000980">
    <property type="entry name" value="SH2"/>
</dbReference>
<evidence type="ECO:0000259" key="1">
    <source>
        <dbReference type="Pfam" id="PF00017"/>
    </source>
</evidence>
<evidence type="ECO:0000313" key="2">
    <source>
        <dbReference type="EMBL" id="VEL08493.1"/>
    </source>
</evidence>
<protein>
    <recommendedName>
        <fullName evidence="1">SH2 domain-containing protein</fullName>
    </recommendedName>
</protein>
<evidence type="ECO:0000313" key="3">
    <source>
        <dbReference type="Proteomes" id="UP000784294"/>
    </source>
</evidence>
<dbReference type="Proteomes" id="UP000784294">
    <property type="component" value="Unassembled WGS sequence"/>
</dbReference>
<dbReference type="AlphaFoldDB" id="A0A3S5AYY0"/>
<accession>A0A3S5AYY0</accession>
<name>A0A3S5AYY0_9PLAT</name>
<dbReference type="CDD" id="cd00173">
    <property type="entry name" value="SH2"/>
    <property type="match status" value="1"/>
</dbReference>
<dbReference type="InterPro" id="IPR036860">
    <property type="entry name" value="SH2_dom_sf"/>
</dbReference>
<dbReference type="Gene3D" id="3.30.505.10">
    <property type="entry name" value="SH2 domain"/>
    <property type="match status" value="1"/>
</dbReference>
<organism evidence="2 3">
    <name type="scientific">Protopolystoma xenopodis</name>
    <dbReference type="NCBI Taxonomy" id="117903"/>
    <lineage>
        <taxon>Eukaryota</taxon>
        <taxon>Metazoa</taxon>
        <taxon>Spiralia</taxon>
        <taxon>Lophotrochozoa</taxon>
        <taxon>Platyhelminthes</taxon>
        <taxon>Monogenea</taxon>
        <taxon>Polyopisthocotylea</taxon>
        <taxon>Polystomatidea</taxon>
        <taxon>Polystomatidae</taxon>
        <taxon>Protopolystoma</taxon>
    </lineage>
</organism>
<reference evidence="2" key="1">
    <citation type="submission" date="2018-11" db="EMBL/GenBank/DDBJ databases">
        <authorList>
            <consortium name="Pathogen Informatics"/>
        </authorList>
    </citation>
    <scope>NUCLEOTIDE SEQUENCE</scope>
</reference>
<gene>
    <name evidence="2" type="ORF">PXEA_LOCUS1933</name>
</gene>
<dbReference type="OrthoDB" id="269822at2759"/>
<dbReference type="Pfam" id="PF00017">
    <property type="entry name" value="SH2"/>
    <property type="match status" value="1"/>
</dbReference>
<keyword evidence="3" id="KW-1185">Reference proteome</keyword>
<sequence>MQIPSLLPLPVASLYPQSSDSSPSSDLATISTPKFPSSASLISSVGVAVHAAMHIYLTNLPNTLPAELGVGPDLLELGNSFHGRMTRQQAVDWLHRYWFLGDGTYVIRASETQQNSVSISVMCVPYFILALRTMTMHAG</sequence>
<comment type="caution">
    <text evidence="2">The sequence shown here is derived from an EMBL/GenBank/DDBJ whole genome shotgun (WGS) entry which is preliminary data.</text>
</comment>